<reference evidence="1" key="1">
    <citation type="submission" date="2021-01" db="EMBL/GenBank/DDBJ databases">
        <title>Phytophthora aleatoria, a newly-described species from Pinus radiata is distinct from Phytophthora cactorum isolates based on comparative genomics.</title>
        <authorList>
            <person name="Mcdougal R."/>
            <person name="Panda P."/>
            <person name="Williams N."/>
            <person name="Studholme D.J."/>
        </authorList>
    </citation>
    <scope>NUCLEOTIDE SEQUENCE</scope>
    <source>
        <strain evidence="1">NZFS 3830</strain>
    </source>
</reference>
<protein>
    <submittedName>
        <fullName evidence="1">Uncharacterized protein</fullName>
    </submittedName>
</protein>
<comment type="caution">
    <text evidence="1">The sequence shown here is derived from an EMBL/GenBank/DDBJ whole genome shotgun (WGS) entry which is preliminary data.</text>
</comment>
<dbReference type="AlphaFoldDB" id="A0A8T1TS15"/>
<sequence length="68" mass="7239">MARLRKAVFAEVSRLLPEKVIAADLTVFANRAAYAAKEALEEDSPIGSLGGSKTDALIVQVPNVNEGR</sequence>
<name>A0A8T1TS15_9STRA</name>
<dbReference type="Proteomes" id="UP000688947">
    <property type="component" value="Unassembled WGS sequence"/>
</dbReference>
<dbReference type="EMBL" id="JAENGZ010002245">
    <property type="protein sequence ID" value="KAG6944392.1"/>
    <property type="molecule type" value="Genomic_DNA"/>
</dbReference>
<evidence type="ECO:0000313" key="2">
    <source>
        <dbReference type="Proteomes" id="UP000688947"/>
    </source>
</evidence>
<evidence type="ECO:0000313" key="1">
    <source>
        <dbReference type="EMBL" id="KAG6944392.1"/>
    </source>
</evidence>
<organism evidence="1 2">
    <name type="scientific">Phytophthora cactorum</name>
    <dbReference type="NCBI Taxonomy" id="29920"/>
    <lineage>
        <taxon>Eukaryota</taxon>
        <taxon>Sar</taxon>
        <taxon>Stramenopiles</taxon>
        <taxon>Oomycota</taxon>
        <taxon>Peronosporomycetes</taxon>
        <taxon>Peronosporales</taxon>
        <taxon>Peronosporaceae</taxon>
        <taxon>Phytophthora</taxon>
    </lineage>
</organism>
<proteinExistence type="predicted"/>
<dbReference type="OrthoDB" id="125058at2759"/>
<gene>
    <name evidence="1" type="ORF">JG687_00017897</name>
</gene>
<accession>A0A8T1TS15</accession>
<dbReference type="VEuPathDB" id="FungiDB:PC110_g6495"/>